<comment type="caution">
    <text evidence="4">The sequence shown here is derived from an EMBL/GenBank/DDBJ whole genome shotgun (WGS) entry which is preliminary data.</text>
</comment>
<evidence type="ECO:0000256" key="2">
    <source>
        <dbReference type="ARBA" id="ARBA00093469"/>
    </source>
</evidence>
<evidence type="ECO:0000256" key="1">
    <source>
        <dbReference type="ARBA" id="ARBA00016548"/>
    </source>
</evidence>
<reference evidence="4 5" key="1">
    <citation type="journal article" date="2022" name="Gigascience">
        <title>A chromosome-level genome assembly and annotation of the desert horned lizard, Phrynosoma platyrhinos, provides insight into chromosomal rearrangements among reptiles.</title>
        <authorList>
            <person name="Koochekian N."/>
            <person name="Ascanio A."/>
            <person name="Farleigh K."/>
            <person name="Card D.C."/>
            <person name="Schield D.R."/>
            <person name="Castoe T.A."/>
            <person name="Jezkova T."/>
        </authorList>
    </citation>
    <scope>NUCLEOTIDE SEQUENCE [LARGE SCALE GENOMIC DNA]</scope>
    <source>
        <strain evidence="4">NK-2021</strain>
    </source>
</reference>
<dbReference type="Proteomes" id="UP000826234">
    <property type="component" value="Unassembled WGS sequence"/>
</dbReference>
<sequence length="178" mass="20401">MEPLALLCFLYARPPVGTGLNCSCRATALFTQTKLRKENKRSLGFCDQEDHPDLEQIDPAVLKYCHAAAATCIVEAGKQKADKSAISTYLEDCKFDRERIEQFCTEYQVFKPVLPLHPLYSITIVFFSTGRCPPHITDICWRLEYQIKTNQLHKNYRPTYLMTLNIEVLYSSLASCNH</sequence>
<evidence type="ECO:0000313" key="4">
    <source>
        <dbReference type="EMBL" id="KAH0627513.1"/>
    </source>
</evidence>
<keyword evidence="5" id="KW-1185">Reference proteome</keyword>
<proteinExistence type="inferred from homology"/>
<dbReference type="InterPro" id="IPR017920">
    <property type="entry name" value="COMM"/>
</dbReference>
<gene>
    <name evidence="4" type="ORF">JD844_003299</name>
</gene>
<name>A0ABQ7TCY8_PHRPL</name>
<dbReference type="PANTHER" id="PTHR31159">
    <property type="entry name" value="COMM DOMAIN-CONTAINING PROTEIN 3"/>
    <property type="match status" value="1"/>
</dbReference>
<accession>A0ABQ7TCY8</accession>
<dbReference type="Pfam" id="PF07258">
    <property type="entry name" value="COMM_domain"/>
    <property type="match status" value="1"/>
</dbReference>
<organism evidence="4 5">
    <name type="scientific">Phrynosoma platyrhinos</name>
    <name type="common">Desert horned lizard</name>
    <dbReference type="NCBI Taxonomy" id="52577"/>
    <lineage>
        <taxon>Eukaryota</taxon>
        <taxon>Metazoa</taxon>
        <taxon>Chordata</taxon>
        <taxon>Craniata</taxon>
        <taxon>Vertebrata</taxon>
        <taxon>Euteleostomi</taxon>
        <taxon>Lepidosauria</taxon>
        <taxon>Squamata</taxon>
        <taxon>Bifurcata</taxon>
        <taxon>Unidentata</taxon>
        <taxon>Episquamata</taxon>
        <taxon>Toxicofera</taxon>
        <taxon>Iguania</taxon>
        <taxon>Phrynosomatidae</taxon>
        <taxon>Phrynosomatinae</taxon>
        <taxon>Phrynosoma</taxon>
    </lineage>
</organism>
<evidence type="ECO:0000259" key="3">
    <source>
        <dbReference type="PROSITE" id="PS51269"/>
    </source>
</evidence>
<dbReference type="Pfam" id="PF21672">
    <property type="entry name" value="COMM_HN"/>
    <property type="match status" value="1"/>
</dbReference>
<comment type="similarity">
    <text evidence="2">Belongs to the COMM domain-containing protein 3 family.</text>
</comment>
<dbReference type="InterPro" id="IPR037355">
    <property type="entry name" value="COMMD3"/>
</dbReference>
<dbReference type="EMBL" id="JAIPUX010000521">
    <property type="protein sequence ID" value="KAH0627513.1"/>
    <property type="molecule type" value="Genomic_DNA"/>
</dbReference>
<feature type="domain" description="COMM" evidence="3">
    <location>
        <begin position="135"/>
        <end position="178"/>
    </location>
</feature>
<protein>
    <recommendedName>
        <fullName evidence="1">COMM domain-containing protein 3</fullName>
    </recommendedName>
</protein>
<dbReference type="PROSITE" id="PS51269">
    <property type="entry name" value="COMM"/>
    <property type="match status" value="1"/>
</dbReference>
<dbReference type="PANTHER" id="PTHR31159:SF1">
    <property type="entry name" value="COMM DOMAIN-CONTAINING PROTEIN 3"/>
    <property type="match status" value="1"/>
</dbReference>
<evidence type="ECO:0000313" key="5">
    <source>
        <dbReference type="Proteomes" id="UP000826234"/>
    </source>
</evidence>